<evidence type="ECO:0000313" key="8">
    <source>
        <dbReference type="Proteomes" id="UP001168821"/>
    </source>
</evidence>
<dbReference type="GO" id="GO:0005615">
    <property type="term" value="C:extracellular space"/>
    <property type="evidence" value="ECO:0007669"/>
    <property type="project" value="TreeGrafter"/>
</dbReference>
<dbReference type="CDD" id="cd00109">
    <property type="entry name" value="Kunitz-type"/>
    <property type="match status" value="1"/>
</dbReference>
<dbReference type="SUPFAM" id="SSF57362">
    <property type="entry name" value="BPTI-like"/>
    <property type="match status" value="1"/>
</dbReference>
<evidence type="ECO:0000256" key="2">
    <source>
        <dbReference type="ARBA" id="ARBA00022900"/>
    </source>
</evidence>
<dbReference type="InterPro" id="IPR036880">
    <property type="entry name" value="Kunitz_BPTI_sf"/>
</dbReference>
<feature type="domain" description="BPTI/Kunitz inhibitor" evidence="6">
    <location>
        <begin position="40"/>
        <end position="90"/>
    </location>
</feature>
<evidence type="ECO:0000256" key="4">
    <source>
        <dbReference type="SAM" id="MobiDB-lite"/>
    </source>
</evidence>
<evidence type="ECO:0000256" key="3">
    <source>
        <dbReference type="ARBA" id="ARBA00023157"/>
    </source>
</evidence>
<sequence>MLVVSLLFVASLKIISVDPTYHRKMIITYLPRRQHPEIICHLPEDPGPCRKIFFKWRYDSRRKNCYTFKYGGCHGNENNFPSYELCKRKCRGVGIVPNCNEQPGGFTNVAIKNGDVQPSLNIDFVGENGSEQPETTTDYVVENGSEQPEVNTDDVVENGSEQPEVNTDDVVENGTEQPEVNTEDAVVNGRKKRSRGLIRFMLKLVPRSQKSVEVH</sequence>
<dbReference type="FunFam" id="4.10.410.10:FF:000020">
    <property type="entry name" value="Collagen, type VI, alpha 3"/>
    <property type="match status" value="1"/>
</dbReference>
<evidence type="ECO:0000259" key="6">
    <source>
        <dbReference type="PROSITE" id="PS50279"/>
    </source>
</evidence>
<organism evidence="7 8">
    <name type="scientific">Zophobas morio</name>
    <dbReference type="NCBI Taxonomy" id="2755281"/>
    <lineage>
        <taxon>Eukaryota</taxon>
        <taxon>Metazoa</taxon>
        <taxon>Ecdysozoa</taxon>
        <taxon>Arthropoda</taxon>
        <taxon>Hexapoda</taxon>
        <taxon>Insecta</taxon>
        <taxon>Pterygota</taxon>
        <taxon>Neoptera</taxon>
        <taxon>Endopterygota</taxon>
        <taxon>Coleoptera</taxon>
        <taxon>Polyphaga</taxon>
        <taxon>Cucujiformia</taxon>
        <taxon>Tenebrionidae</taxon>
        <taxon>Zophobas</taxon>
    </lineage>
</organism>
<comment type="caution">
    <text evidence="7">The sequence shown here is derived from an EMBL/GenBank/DDBJ whole genome shotgun (WGS) entry which is preliminary data.</text>
</comment>
<dbReference type="PANTHER" id="PTHR10083">
    <property type="entry name" value="KUNITZ-TYPE PROTEASE INHIBITOR-RELATED"/>
    <property type="match status" value="1"/>
</dbReference>
<dbReference type="GO" id="GO:0004867">
    <property type="term" value="F:serine-type endopeptidase inhibitor activity"/>
    <property type="evidence" value="ECO:0007669"/>
    <property type="project" value="UniProtKB-KW"/>
</dbReference>
<keyword evidence="5" id="KW-0732">Signal</keyword>
<dbReference type="SMART" id="SM00131">
    <property type="entry name" value="KU"/>
    <property type="match status" value="1"/>
</dbReference>
<evidence type="ECO:0000256" key="1">
    <source>
        <dbReference type="ARBA" id="ARBA00022690"/>
    </source>
</evidence>
<dbReference type="PRINTS" id="PR00759">
    <property type="entry name" value="BASICPTASE"/>
</dbReference>
<dbReference type="InterPro" id="IPR050098">
    <property type="entry name" value="TFPI/VKTCI-like"/>
</dbReference>
<reference evidence="7" key="1">
    <citation type="journal article" date="2023" name="G3 (Bethesda)">
        <title>Whole genome assemblies of Zophobas morio and Tenebrio molitor.</title>
        <authorList>
            <person name="Kaur S."/>
            <person name="Stinson S.A."/>
            <person name="diCenzo G.C."/>
        </authorList>
    </citation>
    <scope>NUCLEOTIDE SEQUENCE</scope>
    <source>
        <strain evidence="7">QUZm001</strain>
    </source>
</reference>
<gene>
    <name evidence="7" type="ORF">Zmor_019421</name>
</gene>
<name>A0AA38I1T9_9CUCU</name>
<evidence type="ECO:0000256" key="5">
    <source>
        <dbReference type="SAM" id="SignalP"/>
    </source>
</evidence>
<dbReference type="Proteomes" id="UP001168821">
    <property type="component" value="Unassembled WGS sequence"/>
</dbReference>
<dbReference type="AlphaFoldDB" id="A0AA38I1T9"/>
<dbReference type="PROSITE" id="PS50279">
    <property type="entry name" value="BPTI_KUNITZ_2"/>
    <property type="match status" value="1"/>
</dbReference>
<keyword evidence="3" id="KW-1015">Disulfide bond</keyword>
<accession>A0AA38I1T9</accession>
<protein>
    <recommendedName>
        <fullName evidence="6">BPTI/Kunitz inhibitor domain-containing protein</fullName>
    </recommendedName>
</protein>
<keyword evidence="1" id="KW-0646">Protease inhibitor</keyword>
<dbReference type="PANTHER" id="PTHR10083:SF374">
    <property type="entry name" value="BPTI_KUNITZ INHIBITOR DOMAIN-CONTAINING PROTEIN"/>
    <property type="match status" value="1"/>
</dbReference>
<dbReference type="PROSITE" id="PS00280">
    <property type="entry name" value="BPTI_KUNITZ_1"/>
    <property type="match status" value="1"/>
</dbReference>
<dbReference type="InterPro" id="IPR020901">
    <property type="entry name" value="Prtase_inh_Kunz-CS"/>
</dbReference>
<proteinExistence type="predicted"/>
<feature type="signal peptide" evidence="5">
    <location>
        <begin position="1"/>
        <end position="16"/>
    </location>
</feature>
<keyword evidence="8" id="KW-1185">Reference proteome</keyword>
<feature type="chain" id="PRO_5041212533" description="BPTI/Kunitz inhibitor domain-containing protein" evidence="5">
    <location>
        <begin position="17"/>
        <end position="215"/>
    </location>
</feature>
<keyword evidence="2" id="KW-0722">Serine protease inhibitor</keyword>
<dbReference type="EMBL" id="JALNTZ010000006">
    <property type="protein sequence ID" value="KAJ3647550.1"/>
    <property type="molecule type" value="Genomic_DNA"/>
</dbReference>
<evidence type="ECO:0000313" key="7">
    <source>
        <dbReference type="EMBL" id="KAJ3647550.1"/>
    </source>
</evidence>
<dbReference type="Pfam" id="PF00014">
    <property type="entry name" value="Kunitz_BPTI"/>
    <property type="match status" value="1"/>
</dbReference>
<dbReference type="Gene3D" id="4.10.410.10">
    <property type="entry name" value="Pancreatic trypsin inhibitor Kunitz domain"/>
    <property type="match status" value="1"/>
</dbReference>
<feature type="region of interest" description="Disordered" evidence="4">
    <location>
        <begin position="145"/>
        <end position="182"/>
    </location>
</feature>
<dbReference type="InterPro" id="IPR002223">
    <property type="entry name" value="Kunitz_BPTI"/>
</dbReference>